<keyword evidence="1" id="KW-0732">Signal</keyword>
<keyword evidence="3" id="KW-1185">Reference proteome</keyword>
<feature type="signal peptide" evidence="1">
    <location>
        <begin position="1"/>
        <end position="19"/>
    </location>
</feature>
<dbReference type="RefSeq" id="WP_323327402.1">
    <property type="nucleotide sequence ID" value="NZ_JAYFSI010000002.1"/>
</dbReference>
<feature type="chain" id="PRO_5046040696" description="Phosphodiester glycosidase domain-containing protein" evidence="1">
    <location>
        <begin position="20"/>
        <end position="365"/>
    </location>
</feature>
<evidence type="ECO:0000313" key="3">
    <source>
        <dbReference type="Proteomes" id="UP001304298"/>
    </source>
</evidence>
<dbReference type="EMBL" id="JAYFSI010000002">
    <property type="protein sequence ID" value="MEA5360878.1"/>
    <property type="molecule type" value="Genomic_DNA"/>
</dbReference>
<proteinExistence type="predicted"/>
<protein>
    <recommendedName>
        <fullName evidence="4">Phosphodiester glycosidase domain-containing protein</fullName>
    </recommendedName>
</protein>
<evidence type="ECO:0000256" key="1">
    <source>
        <dbReference type="SAM" id="SignalP"/>
    </source>
</evidence>
<name>A0ABU5R3T0_9PSEU</name>
<reference evidence="2 3" key="1">
    <citation type="submission" date="2023-12" db="EMBL/GenBank/DDBJ databases">
        <title>Amycolatopsis sp. V23-08.</title>
        <authorList>
            <person name="Somphong A."/>
        </authorList>
    </citation>
    <scope>NUCLEOTIDE SEQUENCE [LARGE SCALE GENOMIC DNA]</scope>
    <source>
        <strain evidence="2 3">V23-08</strain>
    </source>
</reference>
<accession>A0ABU5R3T0</accession>
<sequence length="365" mass="37985">MLVVFLLLIIYPAVTYVQALTAPGAATFAARTADWARQMGAGPVVNAFENWYYTRHPPANTAPGTDALPAPAPAPAGADAANAPASLATLPGALPGEGAWVPGARMAGGQAADYTTFLRPDPDHTSVVAAMVAFDQKWTGTHLIAGTKEPGGSWPEQAQVPNALRPSLLATFNSGFKFRDTDGGFYADGQYGKPLKNGMASLVVDRSGVATVALWGRDARMTPQVAAVRQNLELIVDGGKPVPGLSGNPAGQWGSARNQFQFTWRSGLGVDAQGRLVYVAGNQLTLTAMSNALTAAGVVRGMELDIHGGMVSCNLFRPDVSGAAPRTLVPSMPTAPDRYLSADQRDFFAITARPGALRTPGAATG</sequence>
<gene>
    <name evidence="2" type="ORF">VA596_15125</name>
</gene>
<organism evidence="2 3">
    <name type="scientific">Amycolatopsis heterodermiae</name>
    <dbReference type="NCBI Taxonomy" id="3110235"/>
    <lineage>
        <taxon>Bacteria</taxon>
        <taxon>Bacillati</taxon>
        <taxon>Actinomycetota</taxon>
        <taxon>Actinomycetes</taxon>
        <taxon>Pseudonocardiales</taxon>
        <taxon>Pseudonocardiaceae</taxon>
        <taxon>Amycolatopsis</taxon>
    </lineage>
</organism>
<evidence type="ECO:0000313" key="2">
    <source>
        <dbReference type="EMBL" id="MEA5360878.1"/>
    </source>
</evidence>
<evidence type="ECO:0008006" key="4">
    <source>
        <dbReference type="Google" id="ProtNLM"/>
    </source>
</evidence>
<dbReference type="Proteomes" id="UP001304298">
    <property type="component" value="Unassembled WGS sequence"/>
</dbReference>
<comment type="caution">
    <text evidence="2">The sequence shown here is derived from an EMBL/GenBank/DDBJ whole genome shotgun (WGS) entry which is preliminary data.</text>
</comment>